<protein>
    <submittedName>
        <fullName evidence="2">Uncharacterized protein</fullName>
    </submittedName>
</protein>
<dbReference type="Proteomes" id="UP001177670">
    <property type="component" value="Unassembled WGS sequence"/>
</dbReference>
<keyword evidence="1" id="KW-1133">Transmembrane helix</keyword>
<keyword evidence="3" id="KW-1185">Reference proteome</keyword>
<dbReference type="GO" id="GO:0005886">
    <property type="term" value="C:plasma membrane"/>
    <property type="evidence" value="ECO:0007669"/>
    <property type="project" value="InterPro"/>
</dbReference>
<evidence type="ECO:0000313" key="3">
    <source>
        <dbReference type="Proteomes" id="UP001177670"/>
    </source>
</evidence>
<gene>
    <name evidence="2" type="ORF">K0M31_015560</name>
</gene>
<reference evidence="2" key="1">
    <citation type="submission" date="2021-10" db="EMBL/GenBank/DDBJ databases">
        <title>Melipona bicolor Genome sequencing and assembly.</title>
        <authorList>
            <person name="Araujo N.S."/>
            <person name="Arias M.C."/>
        </authorList>
    </citation>
    <scope>NUCLEOTIDE SEQUENCE</scope>
    <source>
        <strain evidence="2">USP_2M_L1-L4_2017</strain>
        <tissue evidence="2">Whole body</tissue>
    </source>
</reference>
<dbReference type="PANTHER" id="PTHR10264:SF19">
    <property type="entry name" value="AT06885P-RELATED"/>
    <property type="match status" value="1"/>
</dbReference>
<evidence type="ECO:0000256" key="1">
    <source>
        <dbReference type="SAM" id="Phobius"/>
    </source>
</evidence>
<dbReference type="EMBL" id="JAHYIQ010000047">
    <property type="protein sequence ID" value="KAK1117889.1"/>
    <property type="molecule type" value="Genomic_DNA"/>
</dbReference>
<name>A0AA40KF66_9HYME</name>
<dbReference type="InterPro" id="IPR043202">
    <property type="entry name" value="Band-7_stomatin-like"/>
</dbReference>
<keyword evidence="1" id="KW-0812">Transmembrane</keyword>
<keyword evidence="1" id="KW-0472">Membrane</keyword>
<dbReference type="AlphaFoldDB" id="A0AA40KF66"/>
<organism evidence="2 3">
    <name type="scientific">Melipona bicolor</name>
    <dbReference type="NCBI Taxonomy" id="60889"/>
    <lineage>
        <taxon>Eukaryota</taxon>
        <taxon>Metazoa</taxon>
        <taxon>Ecdysozoa</taxon>
        <taxon>Arthropoda</taxon>
        <taxon>Hexapoda</taxon>
        <taxon>Insecta</taxon>
        <taxon>Pterygota</taxon>
        <taxon>Neoptera</taxon>
        <taxon>Endopterygota</taxon>
        <taxon>Hymenoptera</taxon>
        <taxon>Apocrita</taxon>
        <taxon>Aculeata</taxon>
        <taxon>Apoidea</taxon>
        <taxon>Anthophila</taxon>
        <taxon>Apidae</taxon>
        <taxon>Melipona</taxon>
    </lineage>
</organism>
<accession>A0AA40KF66</accession>
<proteinExistence type="predicted"/>
<evidence type="ECO:0000313" key="2">
    <source>
        <dbReference type="EMBL" id="KAK1117889.1"/>
    </source>
</evidence>
<comment type="caution">
    <text evidence="2">The sequence shown here is derived from an EMBL/GenBank/DDBJ whole genome shotgun (WGS) entry which is preliminary data.</text>
</comment>
<dbReference type="PANTHER" id="PTHR10264">
    <property type="entry name" value="BAND 7 PROTEIN-RELATED"/>
    <property type="match status" value="1"/>
</dbReference>
<feature type="transmembrane region" description="Helical" evidence="1">
    <location>
        <begin position="20"/>
        <end position="41"/>
    </location>
</feature>
<sequence>MTDESKVDALTRFVEVLATIGSFLLVLVTLPFSLCFTFKVVQEYERAVVFRMGRLKSGAYGPETCRERLTKKQTRWFIGA</sequence>